<feature type="chain" id="PRO_5039909332" evidence="3">
    <location>
        <begin position="24"/>
        <end position="545"/>
    </location>
</feature>
<evidence type="ECO:0000259" key="4">
    <source>
        <dbReference type="PROSITE" id="PS50853"/>
    </source>
</evidence>
<sequence>MARSWKRVLLAVFLLMFGGLTWAEDQQQQTLEVSLGGVLVLTFQPFDRNKMFLVKRKEGEVTNIKVRTWSSWTAGSVPNLTDQASDDPAFDGRVDSTYVNVSNTLTVRIKDFRAADTGLGVYYEFQQSGSRSSKFYPNIKVPPPRISSFNITGVGEDNVNITFQQVEPWDSAPVNYSVQYQELGASSWKETESVPHDPNIPSRQIPVKGLKSGVKYQFRVVSANDFGRNYSHIEEATTRKSQRSTGFGFSNGAIASIVVCILVLLLLVAVAFLCHQHRKRNKKWSLRDRRRVYNPVPLEEGRNGLELQGIHVNGHQPGAPRQPLLAPGQQPPAAVPPAAPGQQPDAAGKQPDAPGQDPGAAGQDPPAPGQDSPAPGKDPDAAGQDPPAAGQDPPAPGQDPPAPGQQPDAAGKPPDVPRQDPLAPGRGQQPAVQPPPPASAQDPGAPGQQPDAAGQDPGAPGQQPDAAGLQPTVPGQPSDGAGQDPDGASDDRSIMELPEHHSEPGGGRSLRAEPDLVEGSPVKPRPQTNGPDIQTDAVPSNFICF</sequence>
<feature type="compositionally biased region" description="Pro residues" evidence="1">
    <location>
        <begin position="393"/>
        <end position="404"/>
    </location>
</feature>
<dbReference type="KEGG" id="bfo:118404424"/>
<dbReference type="AlphaFoldDB" id="A0A9J7KER5"/>
<feature type="compositionally biased region" description="Low complexity" evidence="1">
    <location>
        <begin position="340"/>
        <end position="392"/>
    </location>
</feature>
<evidence type="ECO:0000313" key="5">
    <source>
        <dbReference type="Proteomes" id="UP000001554"/>
    </source>
</evidence>
<feature type="signal peptide" evidence="3">
    <location>
        <begin position="1"/>
        <end position="23"/>
    </location>
</feature>
<evidence type="ECO:0000256" key="3">
    <source>
        <dbReference type="SAM" id="SignalP"/>
    </source>
</evidence>
<dbReference type="Proteomes" id="UP000001554">
    <property type="component" value="Chromosome 17"/>
</dbReference>
<dbReference type="Pfam" id="PF00041">
    <property type="entry name" value="fn3"/>
    <property type="match status" value="1"/>
</dbReference>
<reference evidence="6" key="2">
    <citation type="submission" date="2025-08" db="UniProtKB">
        <authorList>
            <consortium name="RefSeq"/>
        </authorList>
    </citation>
    <scope>IDENTIFICATION</scope>
    <source>
        <strain evidence="6">S238N-H82</strain>
        <tissue evidence="6">Testes</tissue>
    </source>
</reference>
<feature type="compositionally biased region" description="Basic and acidic residues" evidence="1">
    <location>
        <begin position="489"/>
        <end position="503"/>
    </location>
</feature>
<keyword evidence="2" id="KW-1133">Transmembrane helix</keyword>
<dbReference type="SMART" id="SM00060">
    <property type="entry name" value="FN3"/>
    <property type="match status" value="1"/>
</dbReference>
<feature type="compositionally biased region" description="Pro residues" evidence="1">
    <location>
        <begin position="329"/>
        <end position="339"/>
    </location>
</feature>
<dbReference type="InterPro" id="IPR036116">
    <property type="entry name" value="FN3_sf"/>
</dbReference>
<dbReference type="PROSITE" id="PS50853">
    <property type="entry name" value="FN3"/>
    <property type="match status" value="1"/>
</dbReference>
<evidence type="ECO:0000256" key="2">
    <source>
        <dbReference type="SAM" id="Phobius"/>
    </source>
</evidence>
<feature type="region of interest" description="Disordered" evidence="1">
    <location>
        <begin position="310"/>
        <end position="545"/>
    </location>
</feature>
<keyword evidence="2" id="KW-0812">Transmembrane</keyword>
<accession>A0A9J7KER5</accession>
<keyword evidence="3" id="KW-0732">Signal</keyword>
<organism evidence="5 6">
    <name type="scientific">Branchiostoma floridae</name>
    <name type="common">Florida lancelet</name>
    <name type="synonym">Amphioxus</name>
    <dbReference type="NCBI Taxonomy" id="7739"/>
    <lineage>
        <taxon>Eukaryota</taxon>
        <taxon>Metazoa</taxon>
        <taxon>Chordata</taxon>
        <taxon>Cephalochordata</taxon>
        <taxon>Leptocardii</taxon>
        <taxon>Amphioxiformes</taxon>
        <taxon>Branchiostomatidae</taxon>
        <taxon>Branchiostoma</taxon>
    </lineage>
</organism>
<protein>
    <submittedName>
        <fullName evidence="6">Uncharacterized protein LOC118404424</fullName>
    </submittedName>
</protein>
<dbReference type="SUPFAM" id="SSF49265">
    <property type="entry name" value="Fibronectin type III"/>
    <property type="match status" value="1"/>
</dbReference>
<feature type="domain" description="Fibronectin type-III" evidence="4">
    <location>
        <begin position="143"/>
        <end position="241"/>
    </location>
</feature>
<name>A0A9J7KER5_BRAFL</name>
<dbReference type="RefSeq" id="XP_035659389.1">
    <property type="nucleotide sequence ID" value="XM_035803496.1"/>
</dbReference>
<keyword evidence="5" id="KW-1185">Reference proteome</keyword>
<keyword evidence="2" id="KW-0472">Membrane</keyword>
<gene>
    <name evidence="6" type="primary">LOC118404424</name>
</gene>
<reference evidence="5" key="1">
    <citation type="journal article" date="2020" name="Nat. Ecol. Evol.">
        <title>Deeply conserved synteny resolves early events in vertebrate evolution.</title>
        <authorList>
            <person name="Simakov O."/>
            <person name="Marletaz F."/>
            <person name="Yue J.X."/>
            <person name="O'Connell B."/>
            <person name="Jenkins J."/>
            <person name="Brandt A."/>
            <person name="Calef R."/>
            <person name="Tung C.H."/>
            <person name="Huang T.K."/>
            <person name="Schmutz J."/>
            <person name="Satoh N."/>
            <person name="Yu J.K."/>
            <person name="Putnam N.H."/>
            <person name="Green R.E."/>
            <person name="Rokhsar D.S."/>
        </authorList>
    </citation>
    <scope>NUCLEOTIDE SEQUENCE [LARGE SCALE GENOMIC DNA]</scope>
    <source>
        <strain evidence="5">S238N-H82</strain>
    </source>
</reference>
<dbReference type="OrthoDB" id="10657701at2759"/>
<feature type="compositionally biased region" description="Low complexity" evidence="1">
    <location>
        <begin position="439"/>
        <end position="471"/>
    </location>
</feature>
<feature type="compositionally biased region" description="Low complexity" evidence="1">
    <location>
        <begin position="319"/>
        <end position="328"/>
    </location>
</feature>
<dbReference type="Gene3D" id="2.60.40.10">
    <property type="entry name" value="Immunoglobulins"/>
    <property type="match status" value="1"/>
</dbReference>
<proteinExistence type="predicted"/>
<feature type="transmembrane region" description="Helical" evidence="2">
    <location>
        <begin position="253"/>
        <end position="274"/>
    </location>
</feature>
<evidence type="ECO:0000313" key="6">
    <source>
        <dbReference type="RefSeq" id="XP_035659389.1"/>
    </source>
</evidence>
<dbReference type="CDD" id="cd00063">
    <property type="entry name" value="FN3"/>
    <property type="match status" value="1"/>
</dbReference>
<dbReference type="InterPro" id="IPR003961">
    <property type="entry name" value="FN3_dom"/>
</dbReference>
<evidence type="ECO:0000256" key="1">
    <source>
        <dbReference type="SAM" id="MobiDB-lite"/>
    </source>
</evidence>
<dbReference type="InterPro" id="IPR013783">
    <property type="entry name" value="Ig-like_fold"/>
</dbReference>
<dbReference type="GeneID" id="118404424"/>